<dbReference type="Proteomes" id="UP000236454">
    <property type="component" value="Unassembled WGS sequence"/>
</dbReference>
<reference evidence="1 2" key="1">
    <citation type="submission" date="2016-10" db="EMBL/GenBank/DDBJ databases">
        <authorList>
            <person name="de Groot N.N."/>
        </authorList>
    </citation>
    <scope>NUCLEOTIDE SEQUENCE [LARGE SCALE GENOMIC DNA]</scope>
    <source>
        <strain evidence="1 2">CGMCC 1.7005</strain>
    </source>
</reference>
<dbReference type="OrthoDB" id="748007at2"/>
<protein>
    <recommendedName>
        <fullName evidence="3">Type IX secretion system membrane protein, PorP/SprF family</fullName>
    </recommendedName>
</protein>
<gene>
    <name evidence="1" type="ORF">SAMN05216474_0246</name>
</gene>
<evidence type="ECO:0000313" key="2">
    <source>
        <dbReference type="Proteomes" id="UP000236454"/>
    </source>
</evidence>
<dbReference type="AlphaFoldDB" id="A0A1I6XJX9"/>
<evidence type="ECO:0000313" key="1">
    <source>
        <dbReference type="EMBL" id="SFT38341.1"/>
    </source>
</evidence>
<proteinExistence type="predicted"/>
<dbReference type="SUPFAM" id="SSF56935">
    <property type="entry name" value="Porins"/>
    <property type="match status" value="1"/>
</dbReference>
<dbReference type="RefSeq" id="WP_090245446.1">
    <property type="nucleotide sequence ID" value="NZ_FPAS01000001.1"/>
</dbReference>
<dbReference type="EMBL" id="FPAS01000001">
    <property type="protein sequence ID" value="SFT38341.1"/>
    <property type="molecule type" value="Genomic_DNA"/>
</dbReference>
<keyword evidence="2" id="KW-1185">Reference proteome</keyword>
<sequence length="276" mass="31098">MKTYLTLFGCCAVIYVSSQINPSHGADVQALAGISVVYDSPFSSIQNPSLASLQKQASFAFSYNNKFMLKELQAQSLVLHFPLKSSNHAQSFLFSLQHYGYSLYSDLRWSSAYSMELSQQLSLGIKLNYLYLNIGQGNFKKHRLSGDVGLLYNLNAQTRLGMSINHLNQPRIDAFLDAGYSSVILMGVQHKLSEGVQVLAQLDKSTQKAYGLSTGLLYQPHEKFQCMAGIRFPTWEYAFGFAYQASWLKLIFSFRYSQQLSWSPATSFILKSFENE</sequence>
<dbReference type="STRING" id="477690.SAMN05216474_0246"/>
<name>A0A1I6XJX9_9FLAO</name>
<accession>A0A1I6XJX9</accession>
<evidence type="ECO:0008006" key="3">
    <source>
        <dbReference type="Google" id="ProtNLM"/>
    </source>
</evidence>
<organism evidence="1 2">
    <name type="scientific">Lishizhenia tianjinensis</name>
    <dbReference type="NCBI Taxonomy" id="477690"/>
    <lineage>
        <taxon>Bacteria</taxon>
        <taxon>Pseudomonadati</taxon>
        <taxon>Bacteroidota</taxon>
        <taxon>Flavobacteriia</taxon>
        <taxon>Flavobacteriales</taxon>
        <taxon>Crocinitomicaceae</taxon>
        <taxon>Lishizhenia</taxon>
    </lineage>
</organism>